<gene>
    <name evidence="19" type="ORF">EDD77_11449</name>
</gene>
<dbReference type="SMART" id="SM00936">
    <property type="entry name" value="PBP5_C"/>
    <property type="match status" value="1"/>
</dbReference>
<comment type="pathway">
    <text evidence="2">Cell wall biogenesis; peptidoglycan biosynthesis.</text>
</comment>
<keyword evidence="16" id="KW-1133">Transmembrane helix</keyword>
<keyword evidence="6" id="KW-0645">Protease</keyword>
<evidence type="ECO:0000256" key="14">
    <source>
        <dbReference type="PIRSR" id="PIRSR618044-2"/>
    </source>
</evidence>
<evidence type="ECO:0000256" key="15">
    <source>
        <dbReference type="RuleBase" id="RU004016"/>
    </source>
</evidence>
<dbReference type="GO" id="GO:0008360">
    <property type="term" value="P:regulation of cell shape"/>
    <property type="evidence" value="ECO:0007669"/>
    <property type="project" value="UniProtKB-KW"/>
</dbReference>
<dbReference type="PANTHER" id="PTHR35333">
    <property type="entry name" value="BETA-LACTAMASE"/>
    <property type="match status" value="1"/>
</dbReference>
<evidence type="ECO:0000256" key="3">
    <source>
        <dbReference type="ARBA" id="ARBA00007164"/>
    </source>
</evidence>
<evidence type="ECO:0000259" key="18">
    <source>
        <dbReference type="SMART" id="SM00936"/>
    </source>
</evidence>
<evidence type="ECO:0000256" key="4">
    <source>
        <dbReference type="ARBA" id="ARBA00012448"/>
    </source>
</evidence>
<dbReference type="RefSeq" id="WP_058963494.1">
    <property type="nucleotide sequence ID" value="NZ_CABKVM010000014.1"/>
</dbReference>
<dbReference type="InterPro" id="IPR001967">
    <property type="entry name" value="Peptidase_S11_N"/>
</dbReference>
<dbReference type="GO" id="GO:0008800">
    <property type="term" value="F:beta-lactamase activity"/>
    <property type="evidence" value="ECO:0007669"/>
    <property type="project" value="InterPro"/>
</dbReference>
<comment type="caution">
    <text evidence="19">The sequence shown here is derived from an EMBL/GenBank/DDBJ whole genome shotgun (WGS) entry which is preliminary data.</text>
</comment>
<evidence type="ECO:0000256" key="11">
    <source>
        <dbReference type="ARBA" id="ARBA00023316"/>
    </source>
</evidence>
<feature type="active site" evidence="13">
    <location>
        <position position="129"/>
    </location>
</feature>
<proteinExistence type="inferred from homology"/>
<keyword evidence="11" id="KW-0961">Cell wall biogenesis/degradation</keyword>
<evidence type="ECO:0000256" key="8">
    <source>
        <dbReference type="ARBA" id="ARBA00022801"/>
    </source>
</evidence>
<dbReference type="Gene3D" id="3.40.710.10">
    <property type="entry name" value="DD-peptidase/beta-lactamase superfamily"/>
    <property type="match status" value="1"/>
</dbReference>
<evidence type="ECO:0000256" key="7">
    <source>
        <dbReference type="ARBA" id="ARBA00022729"/>
    </source>
</evidence>
<dbReference type="Gene3D" id="2.60.410.10">
    <property type="entry name" value="D-Ala-D-Ala carboxypeptidase, C-terminal domain"/>
    <property type="match status" value="1"/>
</dbReference>
<evidence type="ECO:0000256" key="13">
    <source>
        <dbReference type="PIRSR" id="PIRSR618044-1"/>
    </source>
</evidence>
<dbReference type="GO" id="GO:0030655">
    <property type="term" value="P:beta-lactam antibiotic catabolic process"/>
    <property type="evidence" value="ECO:0007669"/>
    <property type="project" value="InterPro"/>
</dbReference>
<dbReference type="AlphaFoldDB" id="A0A4R1QUC0"/>
<evidence type="ECO:0000256" key="5">
    <source>
        <dbReference type="ARBA" id="ARBA00022645"/>
    </source>
</evidence>
<keyword evidence="7 17" id="KW-0732">Signal</keyword>
<evidence type="ECO:0000256" key="16">
    <source>
        <dbReference type="SAM" id="Phobius"/>
    </source>
</evidence>
<dbReference type="STRING" id="1650663.GCA_001486665_01024"/>
<dbReference type="UniPathway" id="UPA00219"/>
<dbReference type="InterPro" id="IPR000871">
    <property type="entry name" value="Beta-lactam_class-A"/>
</dbReference>
<dbReference type="InterPro" id="IPR012907">
    <property type="entry name" value="Peptidase_S11_C"/>
</dbReference>
<dbReference type="GO" id="GO:0009252">
    <property type="term" value="P:peptidoglycan biosynthetic process"/>
    <property type="evidence" value="ECO:0007669"/>
    <property type="project" value="UniProtKB-UniPathway"/>
</dbReference>
<reference evidence="19 20" key="1">
    <citation type="submission" date="2019-03" db="EMBL/GenBank/DDBJ databases">
        <title>Genomic Encyclopedia of Type Strains, Phase IV (KMG-IV): sequencing the most valuable type-strain genomes for metagenomic binning, comparative biology and taxonomic classification.</title>
        <authorList>
            <person name="Goeker M."/>
        </authorList>
    </citation>
    <scope>NUCLEOTIDE SEQUENCE [LARGE SCALE GENOMIC DNA]</scope>
    <source>
        <strain evidence="19 20">DSM 100451</strain>
    </source>
</reference>
<name>A0A4R1QUC0_9FIRM</name>
<dbReference type="InterPro" id="IPR037167">
    <property type="entry name" value="Peptidase_S11_C_sf"/>
</dbReference>
<dbReference type="EMBL" id="SLUM01000014">
    <property type="protein sequence ID" value="TCL56095.1"/>
    <property type="molecule type" value="Genomic_DNA"/>
</dbReference>
<feature type="chain" id="PRO_5020198001" description="serine-type D-Ala-D-Ala carboxypeptidase" evidence="17">
    <location>
        <begin position="25"/>
        <end position="456"/>
    </location>
</feature>
<evidence type="ECO:0000256" key="17">
    <source>
        <dbReference type="SAM" id="SignalP"/>
    </source>
</evidence>
<dbReference type="PRINTS" id="PR00725">
    <property type="entry name" value="DADACBPTASE1"/>
</dbReference>
<comment type="similarity">
    <text evidence="3 15">Belongs to the peptidase S11 family.</text>
</comment>
<dbReference type="Pfam" id="PF07943">
    <property type="entry name" value="PBP5_C"/>
    <property type="match status" value="1"/>
</dbReference>
<evidence type="ECO:0000313" key="19">
    <source>
        <dbReference type="EMBL" id="TCL56095.1"/>
    </source>
</evidence>
<sequence>MKKFTALLLALVFMAAVFALPAGAVGFEPPFEISGKAAYIVNTDTNIIVYEKNSEESLPAASTTKLMTAILVMEQYQDQLDTVTGESSAYIRDTIYTFGLEHGALANADIRLGEPHTLRSLLYACLVPSAADAAMILASTVSGGNIDNFVYMMNSKAKEIGCTGTTFVDPVGMSIDNVTTARDLYLILRYAMSFDVLREIMGTVKWDMGQDFMPSRYSASNPYNLYTTNMMIYEGPGAEYYRKYTKGGKTGSLEDWQNLAAWHTSPDTGETYISVVLNSPVSCDPYPYQKDHPASYETGLLMDWVFENFAIQPAMKTGEPLAEVKVKYSTDADTVMLFPADDMMTILPKNTDESVTQKTFQLPEYVTAPVKKGDVIGTVTLSLSGQTIGVVELTADRDLDRNMLLFTLSKIGEFFGSLYFKVLLCVSAVTAVAYVLLYYRYQATRKSNRRPRRPSL</sequence>
<dbReference type="InterPro" id="IPR015956">
    <property type="entry name" value="Peniciliin-bd_prot_C_sf"/>
</dbReference>
<protein>
    <recommendedName>
        <fullName evidence="4">serine-type D-Ala-D-Ala carboxypeptidase</fullName>
        <ecNumber evidence="4">3.4.16.4</ecNumber>
    </recommendedName>
</protein>
<keyword evidence="8" id="KW-0378">Hydrolase</keyword>
<dbReference type="PANTHER" id="PTHR35333:SF4">
    <property type="entry name" value="SLR0121 PROTEIN"/>
    <property type="match status" value="1"/>
</dbReference>
<keyword evidence="5 19" id="KW-0121">Carboxypeptidase</keyword>
<evidence type="ECO:0000313" key="20">
    <source>
        <dbReference type="Proteomes" id="UP000295184"/>
    </source>
</evidence>
<feature type="active site" description="Proton acceptor" evidence="13">
    <location>
        <position position="65"/>
    </location>
</feature>
<dbReference type="GO" id="GO:0009002">
    <property type="term" value="F:serine-type D-Ala-D-Ala carboxypeptidase activity"/>
    <property type="evidence" value="ECO:0007669"/>
    <property type="project" value="UniProtKB-EC"/>
</dbReference>
<feature type="domain" description="Peptidase S11 D-Ala-D-Ala carboxypeptidase A C-terminal" evidence="18">
    <location>
        <begin position="306"/>
        <end position="401"/>
    </location>
</feature>
<dbReference type="EC" id="3.4.16.4" evidence="4"/>
<comment type="catalytic activity">
    <reaction evidence="12">
        <text>Preferential cleavage: (Ac)2-L-Lys-D-Ala-|-D-Ala. Also transpeptidation of peptidyl-alanyl moieties that are N-acyl substituents of D-alanine.</text>
        <dbReference type="EC" id="3.4.16.4"/>
    </reaction>
</comment>
<accession>A0A4R1QUC0</accession>
<evidence type="ECO:0000256" key="2">
    <source>
        <dbReference type="ARBA" id="ARBA00004752"/>
    </source>
</evidence>
<evidence type="ECO:0000256" key="9">
    <source>
        <dbReference type="ARBA" id="ARBA00022960"/>
    </source>
</evidence>
<dbReference type="OrthoDB" id="9791132at2"/>
<keyword evidence="16" id="KW-0812">Transmembrane</keyword>
<dbReference type="SUPFAM" id="SSF56601">
    <property type="entry name" value="beta-lactamase/transpeptidase-like"/>
    <property type="match status" value="1"/>
</dbReference>
<comment type="function">
    <text evidence="1">Removes C-terminal D-alanyl residues from sugar-peptide cell wall precursors.</text>
</comment>
<organism evidence="19 20">
    <name type="scientific">Allofournierella massiliensis</name>
    <dbReference type="NCBI Taxonomy" id="1650663"/>
    <lineage>
        <taxon>Bacteria</taxon>
        <taxon>Bacillati</taxon>
        <taxon>Bacillota</taxon>
        <taxon>Clostridia</taxon>
        <taxon>Eubacteriales</taxon>
        <taxon>Oscillospiraceae</taxon>
        <taxon>Allofournierella</taxon>
    </lineage>
</organism>
<dbReference type="InterPro" id="IPR018044">
    <property type="entry name" value="Peptidase_S11"/>
</dbReference>
<keyword evidence="16" id="KW-0472">Membrane</keyword>
<evidence type="ECO:0000256" key="10">
    <source>
        <dbReference type="ARBA" id="ARBA00022984"/>
    </source>
</evidence>
<feature type="active site" description="Acyl-ester intermediate" evidence="13">
    <location>
        <position position="62"/>
    </location>
</feature>
<feature type="transmembrane region" description="Helical" evidence="16">
    <location>
        <begin position="418"/>
        <end position="439"/>
    </location>
</feature>
<evidence type="ECO:0000256" key="6">
    <source>
        <dbReference type="ARBA" id="ARBA00022670"/>
    </source>
</evidence>
<evidence type="ECO:0000256" key="1">
    <source>
        <dbReference type="ARBA" id="ARBA00003217"/>
    </source>
</evidence>
<feature type="signal peptide" evidence="17">
    <location>
        <begin position="1"/>
        <end position="24"/>
    </location>
</feature>
<dbReference type="Proteomes" id="UP000295184">
    <property type="component" value="Unassembled WGS sequence"/>
</dbReference>
<dbReference type="InterPro" id="IPR012338">
    <property type="entry name" value="Beta-lactam/transpept-like"/>
</dbReference>
<dbReference type="GO" id="GO:0006508">
    <property type="term" value="P:proteolysis"/>
    <property type="evidence" value="ECO:0007669"/>
    <property type="project" value="UniProtKB-KW"/>
</dbReference>
<feature type="binding site" evidence="14">
    <location>
        <position position="249"/>
    </location>
    <ligand>
        <name>substrate</name>
    </ligand>
</feature>
<dbReference type="SUPFAM" id="SSF69189">
    <property type="entry name" value="Penicillin-binding protein associated domain"/>
    <property type="match status" value="1"/>
</dbReference>
<dbReference type="GO" id="GO:0071555">
    <property type="term" value="P:cell wall organization"/>
    <property type="evidence" value="ECO:0007669"/>
    <property type="project" value="UniProtKB-KW"/>
</dbReference>
<keyword evidence="10" id="KW-0573">Peptidoglycan synthesis</keyword>
<keyword evidence="9" id="KW-0133">Cell shape</keyword>
<dbReference type="Pfam" id="PF00768">
    <property type="entry name" value="Peptidase_S11"/>
    <property type="match status" value="1"/>
</dbReference>
<evidence type="ECO:0000256" key="12">
    <source>
        <dbReference type="ARBA" id="ARBA00034000"/>
    </source>
</evidence>
<dbReference type="GO" id="GO:0046677">
    <property type="term" value="P:response to antibiotic"/>
    <property type="evidence" value="ECO:0007669"/>
    <property type="project" value="InterPro"/>
</dbReference>